<keyword evidence="1" id="KW-0175">Coiled coil</keyword>
<keyword evidence="3" id="KW-1185">Reference proteome</keyword>
<gene>
    <name evidence="2" type="ORF">DFP72DRAFT_1071072</name>
</gene>
<sequence length="696" mass="76332">MINVHLLSETEAEFALSHDDDWRFIAEGASPKDVMSDEALQSIFRGNSIMTRHGVAFLEPRDTTRSNQAACISAILLVRSKHTEPLYLRSVFLGTSLWAVSRTFPTSNLEMFSFATPPNWSPELLPVYLDLNTSHPDEQTAVEHSSSLQQFLSLDLNPMQQIRVIGGSTLISYDPSTFIPPPLLTEVTNIRGQSCHAQTILRHAASPILVLMSLLWHTLRACDDAVEFLYASRSSLVFDSGGPRAAHKLHTLRRHCEHYTMLLDDTIEDAPSVIETFELFANDQDSSFGQFLQQECANLFAEAERLQGVLSQEEEKVRKLTDNTFPADGSPRYIAATVTRSIGIISESEVATKPGLSATSGVGRADTSKVARPLSRKRGASKGFLGLGSSGTGGGSWGTVKKDGLLRAPGEPLTPPSLRNKIEAMQAKAAKEHKPPEALWEILSKGSDTKTPLKRSRTFGKSMGVAKSSLSSKLVGNMTATNQSGCRCEEAGCDKCKCQKITNMLGSANSEAVIYINATLTSAGYDEAVEKNMKELARQLLALFNLLPSLEFGPPAIFKGLILNVCKLGTLLLECPTPVLTMSPTFEGHARKMISYVRAIKEFCETPAKSSNSHETPLDVCLRTVNYWEDFFYVHYLNFKYALAVLEALLESEDVQGTTRELVMQLPKARQEAVDKLKQHIGAAIATQGIQSLALM</sequence>
<accession>A0A8H6HST7</accession>
<dbReference type="AlphaFoldDB" id="A0A8H6HST7"/>
<organism evidence="2 3">
    <name type="scientific">Ephemerocybe angulata</name>
    <dbReference type="NCBI Taxonomy" id="980116"/>
    <lineage>
        <taxon>Eukaryota</taxon>
        <taxon>Fungi</taxon>
        <taxon>Dikarya</taxon>
        <taxon>Basidiomycota</taxon>
        <taxon>Agaricomycotina</taxon>
        <taxon>Agaricomycetes</taxon>
        <taxon>Agaricomycetidae</taxon>
        <taxon>Agaricales</taxon>
        <taxon>Agaricineae</taxon>
        <taxon>Psathyrellaceae</taxon>
        <taxon>Ephemerocybe</taxon>
    </lineage>
</organism>
<comment type="caution">
    <text evidence="2">The sequence shown here is derived from an EMBL/GenBank/DDBJ whole genome shotgun (WGS) entry which is preliminary data.</text>
</comment>
<name>A0A8H6HST7_9AGAR</name>
<evidence type="ECO:0000256" key="1">
    <source>
        <dbReference type="SAM" id="Coils"/>
    </source>
</evidence>
<evidence type="ECO:0000313" key="3">
    <source>
        <dbReference type="Proteomes" id="UP000521943"/>
    </source>
</evidence>
<evidence type="ECO:0000313" key="2">
    <source>
        <dbReference type="EMBL" id="KAF6751707.1"/>
    </source>
</evidence>
<dbReference type="Proteomes" id="UP000521943">
    <property type="component" value="Unassembled WGS sequence"/>
</dbReference>
<reference evidence="2 3" key="1">
    <citation type="submission" date="2020-07" db="EMBL/GenBank/DDBJ databases">
        <title>Comparative genomics of pyrophilous fungi reveals a link between fire events and developmental genes.</title>
        <authorList>
            <consortium name="DOE Joint Genome Institute"/>
            <person name="Steindorff A.S."/>
            <person name="Carver A."/>
            <person name="Calhoun S."/>
            <person name="Stillman K."/>
            <person name="Liu H."/>
            <person name="Lipzen A."/>
            <person name="Pangilinan J."/>
            <person name="Labutti K."/>
            <person name="Bruns T.D."/>
            <person name="Grigoriev I.V."/>
        </authorList>
    </citation>
    <scope>NUCLEOTIDE SEQUENCE [LARGE SCALE GENOMIC DNA]</scope>
    <source>
        <strain evidence="2 3">CBS 144469</strain>
    </source>
</reference>
<proteinExistence type="predicted"/>
<protein>
    <submittedName>
        <fullName evidence="2">Uncharacterized protein</fullName>
    </submittedName>
</protein>
<dbReference type="EMBL" id="JACGCI010000048">
    <property type="protein sequence ID" value="KAF6751707.1"/>
    <property type="molecule type" value="Genomic_DNA"/>
</dbReference>
<feature type="coiled-coil region" evidence="1">
    <location>
        <begin position="296"/>
        <end position="323"/>
    </location>
</feature>